<evidence type="ECO:0000256" key="7">
    <source>
        <dbReference type="ARBA" id="ARBA00022993"/>
    </source>
</evidence>
<dbReference type="PANTHER" id="PTHR21342:SF1">
    <property type="entry name" value="PHOSPHOPANTETHEINE ADENYLYLTRANSFERASE"/>
    <property type="match status" value="1"/>
</dbReference>
<keyword evidence="5 9" id="KW-0067">ATP-binding</keyword>
<feature type="binding site" evidence="9">
    <location>
        <position position="87"/>
    </location>
    <ligand>
        <name>substrate</name>
    </ligand>
</feature>
<dbReference type="Pfam" id="PF01467">
    <property type="entry name" value="CTP_transf_like"/>
    <property type="match status" value="1"/>
</dbReference>
<dbReference type="InterPro" id="IPR014729">
    <property type="entry name" value="Rossmann-like_a/b/a_fold"/>
</dbReference>
<dbReference type="GO" id="GO:0005524">
    <property type="term" value="F:ATP binding"/>
    <property type="evidence" value="ECO:0007669"/>
    <property type="project" value="UniProtKB-KW"/>
</dbReference>
<dbReference type="CDD" id="cd02163">
    <property type="entry name" value="PPAT"/>
    <property type="match status" value="1"/>
</dbReference>
<evidence type="ECO:0000256" key="3">
    <source>
        <dbReference type="ARBA" id="ARBA00022695"/>
    </source>
</evidence>
<keyword evidence="1 9" id="KW-0963">Cytoplasm</keyword>
<dbReference type="GeneID" id="61250136"/>
<dbReference type="PRINTS" id="PR01020">
    <property type="entry name" value="LPSBIOSNTHSS"/>
</dbReference>
<keyword evidence="4 9" id="KW-0547">Nucleotide-binding</keyword>
<feature type="binding site" evidence="9">
    <location>
        <begin position="123"/>
        <end position="129"/>
    </location>
    <ligand>
        <name>ATP</name>
        <dbReference type="ChEBI" id="CHEBI:30616"/>
    </ligand>
</feature>
<gene>
    <name evidence="9" type="primary">coaD</name>
    <name evidence="11" type="ORF">IV52_GL001272</name>
</gene>
<dbReference type="PATRIC" id="fig|1122148.6.peg.1308"/>
<feature type="domain" description="Cytidyltransferase-like" evidence="10">
    <location>
        <begin position="5"/>
        <end position="133"/>
    </location>
</feature>
<feature type="binding site" evidence="9">
    <location>
        <begin position="9"/>
        <end position="10"/>
    </location>
    <ligand>
        <name>ATP</name>
        <dbReference type="ChEBI" id="CHEBI:30616"/>
    </ligand>
</feature>
<comment type="catalytic activity">
    <reaction evidence="8 9">
        <text>(R)-4'-phosphopantetheine + ATP + H(+) = 3'-dephospho-CoA + diphosphate</text>
        <dbReference type="Rhea" id="RHEA:19801"/>
        <dbReference type="ChEBI" id="CHEBI:15378"/>
        <dbReference type="ChEBI" id="CHEBI:30616"/>
        <dbReference type="ChEBI" id="CHEBI:33019"/>
        <dbReference type="ChEBI" id="CHEBI:57328"/>
        <dbReference type="ChEBI" id="CHEBI:61723"/>
        <dbReference type="EC" id="2.7.7.3"/>
    </reaction>
</comment>
<protein>
    <recommendedName>
        <fullName evidence="9">Phosphopantetheine adenylyltransferase</fullName>
        <ecNumber evidence="9">2.7.7.3</ecNumber>
    </recommendedName>
    <alternativeName>
        <fullName evidence="9">Dephospho-CoA pyrophosphorylase</fullName>
    </alternativeName>
    <alternativeName>
        <fullName evidence="9">Pantetheine-phosphate adenylyltransferase</fullName>
        <shortName evidence="9">PPAT</shortName>
    </alternativeName>
</protein>
<evidence type="ECO:0000256" key="9">
    <source>
        <dbReference type="HAMAP-Rule" id="MF_00151"/>
    </source>
</evidence>
<comment type="subunit">
    <text evidence="9">Homohexamer.</text>
</comment>
<evidence type="ECO:0000313" key="11">
    <source>
        <dbReference type="EMBL" id="KRN78334.1"/>
    </source>
</evidence>
<keyword evidence="7 9" id="KW-0173">Coenzyme A biosynthesis</keyword>
<dbReference type="Gene3D" id="3.40.50.620">
    <property type="entry name" value="HUPs"/>
    <property type="match status" value="1"/>
</dbReference>
<dbReference type="NCBIfam" id="TIGR00125">
    <property type="entry name" value="cyt_tran_rel"/>
    <property type="match status" value="1"/>
</dbReference>
<evidence type="ECO:0000256" key="5">
    <source>
        <dbReference type="ARBA" id="ARBA00022840"/>
    </source>
</evidence>
<comment type="similarity">
    <text evidence="9">Belongs to the bacterial CoaD family.</text>
</comment>
<reference evidence="11 12" key="1">
    <citation type="journal article" date="2015" name="Genome Announc.">
        <title>Expanding the biotechnology potential of lactobacilli through comparative genomics of 213 strains and associated genera.</title>
        <authorList>
            <person name="Sun Z."/>
            <person name="Harris H.M."/>
            <person name="McCann A."/>
            <person name="Guo C."/>
            <person name="Argimon S."/>
            <person name="Zhang W."/>
            <person name="Yang X."/>
            <person name="Jeffery I.B."/>
            <person name="Cooney J.C."/>
            <person name="Kagawa T.F."/>
            <person name="Liu W."/>
            <person name="Song Y."/>
            <person name="Salvetti E."/>
            <person name="Wrobel A."/>
            <person name="Rasinkangas P."/>
            <person name="Parkhill J."/>
            <person name="Rea M.C."/>
            <person name="O'Sullivan O."/>
            <person name="Ritari J."/>
            <person name="Douillard F.P."/>
            <person name="Paul Ross R."/>
            <person name="Yang R."/>
            <person name="Briner A.E."/>
            <person name="Felis G.E."/>
            <person name="de Vos W.M."/>
            <person name="Barrangou R."/>
            <person name="Klaenhammer T.R."/>
            <person name="Caufield P.W."/>
            <person name="Cui Y."/>
            <person name="Zhang H."/>
            <person name="O'Toole P.W."/>
        </authorList>
    </citation>
    <scope>NUCLEOTIDE SEQUENCE [LARGE SCALE GENOMIC DNA]</scope>
    <source>
        <strain evidence="11 12">DSM 20690</strain>
    </source>
</reference>
<dbReference type="Proteomes" id="UP000051565">
    <property type="component" value="Unassembled WGS sequence"/>
</dbReference>
<dbReference type="OrthoDB" id="9806661at2"/>
<feature type="binding site" evidence="9">
    <location>
        <position position="9"/>
    </location>
    <ligand>
        <name>substrate</name>
    </ligand>
</feature>
<proteinExistence type="inferred from homology"/>
<dbReference type="HAMAP" id="MF_00151">
    <property type="entry name" value="PPAT_bact"/>
    <property type="match status" value="1"/>
</dbReference>
<evidence type="ECO:0000256" key="1">
    <source>
        <dbReference type="ARBA" id="ARBA00022490"/>
    </source>
</evidence>
<dbReference type="GO" id="GO:0004595">
    <property type="term" value="F:pantetheine-phosphate adenylyltransferase activity"/>
    <property type="evidence" value="ECO:0007669"/>
    <property type="project" value="UniProtKB-UniRule"/>
</dbReference>
<dbReference type="STRING" id="53444.AYR59_04465"/>
<dbReference type="UniPathway" id="UPA00241">
    <property type="reaction ID" value="UER00355"/>
</dbReference>
<dbReference type="EC" id="2.7.7.3" evidence="9"/>
<sequence>MKNAVYPGSFDPLTNGHLNIIKRASVIFDNVTIAIGVNPEKKSLFTVKERVELINQCISELKNVTVKSYSGLTANFVKEQDTNIVIRGTRDSRDFIYEQENANLNSLIDKDIETILLFANRDYELISSSMVKEINRFGGDVSKFVPEPVEKALKEKKKSE</sequence>
<feature type="binding site" evidence="9">
    <location>
        <position position="73"/>
    </location>
    <ligand>
        <name>substrate</name>
    </ligand>
</feature>
<feature type="site" description="Transition state stabilizer" evidence="9">
    <location>
        <position position="17"/>
    </location>
</feature>
<evidence type="ECO:0000256" key="6">
    <source>
        <dbReference type="ARBA" id="ARBA00022842"/>
    </source>
</evidence>
<comment type="caution">
    <text evidence="11">The sequence shown here is derived from an EMBL/GenBank/DDBJ whole genome shotgun (WGS) entry which is preliminary data.</text>
</comment>
<comment type="function">
    <text evidence="9">Reversibly transfers an adenylyl group from ATP to 4'-phosphopantetheine, yielding dephospho-CoA (dPCoA) and pyrophosphate.</text>
</comment>
<comment type="pathway">
    <text evidence="9">Cofactor biosynthesis; coenzyme A biosynthesis; CoA from (R)-pantothenate: step 4/5.</text>
</comment>
<dbReference type="AlphaFoldDB" id="A0A0R2JMB1"/>
<keyword evidence="6 9" id="KW-0460">Magnesium</keyword>
<evidence type="ECO:0000256" key="4">
    <source>
        <dbReference type="ARBA" id="ARBA00022741"/>
    </source>
</evidence>
<keyword evidence="3 9" id="KW-0548">Nucleotidyltransferase</keyword>
<evidence type="ECO:0000256" key="8">
    <source>
        <dbReference type="ARBA" id="ARBA00029346"/>
    </source>
</evidence>
<dbReference type="SUPFAM" id="SSF52374">
    <property type="entry name" value="Nucleotidylyl transferase"/>
    <property type="match status" value="1"/>
</dbReference>
<feature type="binding site" evidence="9">
    <location>
        <position position="98"/>
    </location>
    <ligand>
        <name>ATP</name>
        <dbReference type="ChEBI" id="CHEBI:30616"/>
    </ligand>
</feature>
<feature type="binding site" evidence="9">
    <location>
        <position position="17"/>
    </location>
    <ligand>
        <name>ATP</name>
        <dbReference type="ChEBI" id="CHEBI:30616"/>
    </ligand>
</feature>
<accession>A0A0R2JMB1</accession>
<feature type="binding site" evidence="9">
    <location>
        <begin position="88"/>
        <end position="90"/>
    </location>
    <ligand>
        <name>ATP</name>
        <dbReference type="ChEBI" id="CHEBI:30616"/>
    </ligand>
</feature>
<dbReference type="NCBIfam" id="TIGR01510">
    <property type="entry name" value="coaD_prev_kdtB"/>
    <property type="match status" value="1"/>
</dbReference>
<name>A0A0R2JMB1_9LACO</name>
<comment type="subcellular location">
    <subcellularLocation>
        <location evidence="9">Cytoplasm</location>
    </subcellularLocation>
</comment>
<dbReference type="PANTHER" id="PTHR21342">
    <property type="entry name" value="PHOSPHOPANTETHEINE ADENYLYLTRANSFERASE"/>
    <property type="match status" value="1"/>
</dbReference>
<dbReference type="GO" id="GO:0015937">
    <property type="term" value="P:coenzyme A biosynthetic process"/>
    <property type="evidence" value="ECO:0007669"/>
    <property type="project" value="UniProtKB-UniRule"/>
</dbReference>
<dbReference type="InterPro" id="IPR001980">
    <property type="entry name" value="PPAT"/>
</dbReference>
<comment type="cofactor">
    <cofactor evidence="9">
        <name>Mg(2+)</name>
        <dbReference type="ChEBI" id="CHEBI:18420"/>
    </cofactor>
</comment>
<dbReference type="RefSeq" id="WP_054646667.1">
    <property type="nucleotide sequence ID" value="NZ_FUXS01000005.1"/>
</dbReference>
<dbReference type="InterPro" id="IPR004821">
    <property type="entry name" value="Cyt_trans-like"/>
</dbReference>
<keyword evidence="2 9" id="KW-0808">Transferase</keyword>
<organism evidence="11 12">
    <name type="scientific">Fructilactobacillus lindneri DSM 20690 = JCM 11027</name>
    <dbReference type="NCBI Taxonomy" id="1122148"/>
    <lineage>
        <taxon>Bacteria</taxon>
        <taxon>Bacillati</taxon>
        <taxon>Bacillota</taxon>
        <taxon>Bacilli</taxon>
        <taxon>Lactobacillales</taxon>
        <taxon>Lactobacillaceae</taxon>
        <taxon>Fructilactobacillus</taxon>
    </lineage>
</organism>
<feature type="binding site" evidence="9">
    <location>
        <position position="41"/>
    </location>
    <ligand>
        <name>substrate</name>
    </ligand>
</feature>
<evidence type="ECO:0000313" key="12">
    <source>
        <dbReference type="Proteomes" id="UP000051565"/>
    </source>
</evidence>
<keyword evidence="12" id="KW-1185">Reference proteome</keyword>
<evidence type="ECO:0000259" key="10">
    <source>
        <dbReference type="Pfam" id="PF01467"/>
    </source>
</evidence>
<dbReference type="GO" id="GO:0005737">
    <property type="term" value="C:cytoplasm"/>
    <property type="evidence" value="ECO:0007669"/>
    <property type="project" value="UniProtKB-SubCell"/>
</dbReference>
<evidence type="ECO:0000256" key="2">
    <source>
        <dbReference type="ARBA" id="ARBA00022679"/>
    </source>
</evidence>
<dbReference type="EMBL" id="JQBT01000035">
    <property type="protein sequence ID" value="KRN78334.1"/>
    <property type="molecule type" value="Genomic_DNA"/>
</dbReference>